<protein>
    <recommendedName>
        <fullName evidence="3">Lipoprotein</fullName>
    </recommendedName>
</protein>
<evidence type="ECO:0000313" key="1">
    <source>
        <dbReference type="EMBL" id="MFC4740931.1"/>
    </source>
</evidence>
<dbReference type="RefSeq" id="WP_379743266.1">
    <property type="nucleotide sequence ID" value="NZ_JBHSGW010000027.1"/>
</dbReference>
<comment type="caution">
    <text evidence="1">The sequence shown here is derived from an EMBL/GenBank/DDBJ whole genome shotgun (WGS) entry which is preliminary data.</text>
</comment>
<gene>
    <name evidence="1" type="ORF">ACFO3U_13090</name>
</gene>
<organism evidence="1 2">
    <name type="scientific">Flavobacterium ponti</name>
    <dbReference type="NCBI Taxonomy" id="665133"/>
    <lineage>
        <taxon>Bacteria</taxon>
        <taxon>Pseudomonadati</taxon>
        <taxon>Bacteroidota</taxon>
        <taxon>Flavobacteriia</taxon>
        <taxon>Flavobacteriales</taxon>
        <taxon>Flavobacteriaceae</taxon>
        <taxon>Flavobacterium</taxon>
    </lineage>
</organism>
<sequence>MSRQITFGLILILAIGCKSNENNEFTKEIDSLQTTEIKKAEPIESEIKKDDTKKRQYILPIHGELNQQNLNKYYPKVTDTIEDLRIIGSEKIDLNLGNNIIVSLLHNTGTFDQMIICTHNKDFNLIDNLYIGKATDFDNGKSHTIEYNIKDKNKIIFTQTDWAYVGEEIQPVKIENMSITINENGQIKHMKTMPNSVYKK</sequence>
<reference evidence="2" key="1">
    <citation type="journal article" date="2019" name="Int. J. Syst. Evol. Microbiol.">
        <title>The Global Catalogue of Microorganisms (GCM) 10K type strain sequencing project: providing services to taxonomists for standard genome sequencing and annotation.</title>
        <authorList>
            <consortium name="The Broad Institute Genomics Platform"/>
            <consortium name="The Broad Institute Genome Sequencing Center for Infectious Disease"/>
            <person name="Wu L."/>
            <person name="Ma J."/>
        </authorList>
    </citation>
    <scope>NUCLEOTIDE SEQUENCE [LARGE SCALE GENOMIC DNA]</scope>
    <source>
        <strain evidence="2">CCUG 50349</strain>
    </source>
</reference>
<dbReference type="PROSITE" id="PS51257">
    <property type="entry name" value="PROKAR_LIPOPROTEIN"/>
    <property type="match status" value="1"/>
</dbReference>
<dbReference type="EMBL" id="JBHSGW010000027">
    <property type="protein sequence ID" value="MFC4740931.1"/>
    <property type="molecule type" value="Genomic_DNA"/>
</dbReference>
<keyword evidence="2" id="KW-1185">Reference proteome</keyword>
<evidence type="ECO:0000313" key="2">
    <source>
        <dbReference type="Proteomes" id="UP001595885"/>
    </source>
</evidence>
<name>A0ABV9P6V0_9FLAO</name>
<proteinExistence type="predicted"/>
<dbReference type="Proteomes" id="UP001595885">
    <property type="component" value="Unassembled WGS sequence"/>
</dbReference>
<evidence type="ECO:0008006" key="3">
    <source>
        <dbReference type="Google" id="ProtNLM"/>
    </source>
</evidence>
<accession>A0ABV9P6V0</accession>